<dbReference type="Proteomes" id="UP000683575">
    <property type="component" value="Chromosome"/>
</dbReference>
<protein>
    <submittedName>
        <fullName evidence="3">Class F sortase</fullName>
    </submittedName>
</protein>
<reference evidence="3" key="1">
    <citation type="submission" date="2021-06" db="EMBL/GenBank/DDBJ databases">
        <title>Complete genome sequence of Nocardioides sp. G188.</title>
        <authorList>
            <person name="Im W.-T."/>
        </authorList>
    </citation>
    <scope>NUCLEOTIDE SEQUENCE</scope>
    <source>
        <strain evidence="3">G188</strain>
    </source>
</reference>
<proteinExistence type="predicted"/>
<feature type="compositionally biased region" description="Low complexity" evidence="1">
    <location>
        <begin position="53"/>
        <end position="62"/>
    </location>
</feature>
<evidence type="ECO:0000256" key="1">
    <source>
        <dbReference type="SAM" id="MobiDB-lite"/>
    </source>
</evidence>
<dbReference type="Pfam" id="PF04203">
    <property type="entry name" value="Sortase"/>
    <property type="match status" value="1"/>
</dbReference>
<feature type="region of interest" description="Disordered" evidence="1">
    <location>
        <begin position="38"/>
        <end position="62"/>
    </location>
</feature>
<dbReference type="KEGG" id="nps:KRR39_15255"/>
<keyword evidence="2" id="KW-0472">Membrane</keyword>
<evidence type="ECO:0000313" key="3">
    <source>
        <dbReference type="EMBL" id="QWZ06871.1"/>
    </source>
</evidence>
<name>A0A975SW18_9ACTN</name>
<sequence length="228" mass="24009">MARPGPGKHRAPRGPVTLVTVVLFVGVLLASWAVGRSDGDTRATRDTGSADRPSTAEAPVPVTAARRARSVVVPEAPSAARLPSGRVVPVRAVSTSADGSLDLPEDVGTAGWWRGGSRVGDPFGSMLLAAHIDSTTQGLGPYAELLRARPGQRVRITTRHLTQVFVVRSLRLVAQGPLDRHPWISAPTGPPRLTLVTCAPPYDPSRGGYQRVAVLVARPLAPPARRTG</sequence>
<feature type="transmembrane region" description="Helical" evidence="2">
    <location>
        <begin position="16"/>
        <end position="35"/>
    </location>
</feature>
<feature type="compositionally biased region" description="Basic and acidic residues" evidence="1">
    <location>
        <begin position="38"/>
        <end position="49"/>
    </location>
</feature>
<evidence type="ECO:0000313" key="4">
    <source>
        <dbReference type="Proteomes" id="UP000683575"/>
    </source>
</evidence>
<dbReference type="InterPro" id="IPR042001">
    <property type="entry name" value="Sortase_F"/>
</dbReference>
<organism evidence="3 4">
    <name type="scientific">Nocardioides panacis</name>
    <dbReference type="NCBI Taxonomy" id="2849501"/>
    <lineage>
        <taxon>Bacteria</taxon>
        <taxon>Bacillati</taxon>
        <taxon>Actinomycetota</taxon>
        <taxon>Actinomycetes</taxon>
        <taxon>Propionibacteriales</taxon>
        <taxon>Nocardioidaceae</taxon>
        <taxon>Nocardioides</taxon>
    </lineage>
</organism>
<dbReference type="RefSeq" id="WP_216938184.1">
    <property type="nucleotide sequence ID" value="NZ_CP077062.1"/>
</dbReference>
<dbReference type="EMBL" id="CP077062">
    <property type="protein sequence ID" value="QWZ06871.1"/>
    <property type="molecule type" value="Genomic_DNA"/>
</dbReference>
<keyword evidence="2" id="KW-0812">Transmembrane</keyword>
<dbReference type="AlphaFoldDB" id="A0A975SW18"/>
<evidence type="ECO:0000256" key="2">
    <source>
        <dbReference type="SAM" id="Phobius"/>
    </source>
</evidence>
<dbReference type="CDD" id="cd05829">
    <property type="entry name" value="Sortase_F"/>
    <property type="match status" value="1"/>
</dbReference>
<keyword evidence="2" id="KW-1133">Transmembrane helix</keyword>
<accession>A0A975SW18</accession>
<keyword evidence="4" id="KW-1185">Reference proteome</keyword>
<gene>
    <name evidence="3" type="ORF">KRR39_15255</name>
</gene>
<dbReference type="InterPro" id="IPR005754">
    <property type="entry name" value="Sortase"/>
</dbReference>